<evidence type="ECO:0000259" key="6">
    <source>
        <dbReference type="PROSITE" id="PS51898"/>
    </source>
</evidence>
<dbReference type="AlphaFoldDB" id="A0A2W6P612"/>
<name>A0A2W6P612_9BACL</name>
<dbReference type="RefSeq" id="WP_111270790.1">
    <property type="nucleotide sequence ID" value="NZ_QKWW01000037.1"/>
</dbReference>
<dbReference type="GO" id="GO:0006310">
    <property type="term" value="P:DNA recombination"/>
    <property type="evidence" value="ECO:0007669"/>
    <property type="project" value="UniProtKB-KW"/>
</dbReference>
<feature type="domain" description="Tyr recombinase" evidence="6">
    <location>
        <begin position="112"/>
        <end position="302"/>
    </location>
</feature>
<dbReference type="Gene3D" id="1.10.150.130">
    <property type="match status" value="1"/>
</dbReference>
<evidence type="ECO:0000256" key="5">
    <source>
        <dbReference type="PROSITE-ProRule" id="PRU01248"/>
    </source>
</evidence>
<comment type="similarity">
    <text evidence="1">Belongs to the 'phage' integrase family.</text>
</comment>
<keyword evidence="2" id="KW-0229">DNA integration</keyword>
<dbReference type="Pfam" id="PF00589">
    <property type="entry name" value="Phage_integrase"/>
    <property type="match status" value="1"/>
</dbReference>
<evidence type="ECO:0000256" key="4">
    <source>
        <dbReference type="ARBA" id="ARBA00023172"/>
    </source>
</evidence>
<dbReference type="InterPro" id="IPR013762">
    <property type="entry name" value="Integrase-like_cat_sf"/>
</dbReference>
<evidence type="ECO:0000313" key="8">
    <source>
        <dbReference type="EMBL" id="PZT55090.1"/>
    </source>
</evidence>
<dbReference type="PROSITE" id="PS51898">
    <property type="entry name" value="TYR_RECOMBINASE"/>
    <property type="match status" value="1"/>
</dbReference>
<dbReference type="InterPro" id="IPR011010">
    <property type="entry name" value="DNA_brk_join_enz"/>
</dbReference>
<evidence type="ECO:0000256" key="3">
    <source>
        <dbReference type="ARBA" id="ARBA00023125"/>
    </source>
</evidence>
<dbReference type="SUPFAM" id="SSF56349">
    <property type="entry name" value="DNA breaking-rejoining enzymes"/>
    <property type="match status" value="1"/>
</dbReference>
<dbReference type="InterPro" id="IPR010998">
    <property type="entry name" value="Integrase_recombinase_N"/>
</dbReference>
<reference evidence="8 9" key="1">
    <citation type="submission" date="2018-06" db="EMBL/GenBank/DDBJ databases">
        <title>Isolation of heavy metals resistant Paenibacillus silvae NC2 from Gold-Copper mine in ZiJin, China.</title>
        <authorList>
            <person name="Xu J."/>
            <person name="Mazhar H.S."/>
            <person name="Rensing C."/>
        </authorList>
    </citation>
    <scope>NUCLEOTIDE SEQUENCE [LARGE SCALE GENOMIC DNA]</scope>
    <source>
        <strain evidence="8 9">NC2</strain>
    </source>
</reference>
<evidence type="ECO:0000256" key="2">
    <source>
        <dbReference type="ARBA" id="ARBA00022908"/>
    </source>
</evidence>
<evidence type="ECO:0000256" key="1">
    <source>
        <dbReference type="ARBA" id="ARBA00008857"/>
    </source>
</evidence>
<feature type="domain" description="Core-binding (CB)" evidence="7">
    <location>
        <begin position="6"/>
        <end position="90"/>
    </location>
</feature>
<protein>
    <submittedName>
        <fullName evidence="8">Recombinase XerC</fullName>
    </submittedName>
</protein>
<keyword evidence="4" id="KW-0233">DNA recombination</keyword>
<dbReference type="PANTHER" id="PTHR30349:SF41">
    <property type="entry name" value="INTEGRASE_RECOMBINASE PROTEIN MJ0367-RELATED"/>
    <property type="match status" value="1"/>
</dbReference>
<sequence>MKLSTNDLSRYLRQYEIYLSVERNLSHKSIKAYLSDMNRLVQWLNANKMNDLTGNNLRMYLEHLTSEQTLKDSTIKRKYICFKAFFNYLVHNGDIEESPIYGYGKKFKTARRIPKTLSVNEIEKLLNAPQEHMAHLHTIFRKRINLRNAAIIELLYVIGIRIGELVNIDLDHIDLEERTVLIFGKGRKERLLYISSEEVIQKIKSWLEAREHFQPQSQALFLNKYGQRLSIYSIEDIFSKYRDLAKVSKTSTPHYLRHSFATHLLNNGADLRSVQEILGHTNVSTTQIYTEVSVERKKDVLSRFNPRNNLKV</sequence>
<organism evidence="8 9">
    <name type="scientific">Paenibacillus silvae</name>
    <dbReference type="NCBI Taxonomy" id="1325358"/>
    <lineage>
        <taxon>Bacteria</taxon>
        <taxon>Bacillati</taxon>
        <taxon>Bacillota</taxon>
        <taxon>Bacilli</taxon>
        <taxon>Bacillales</taxon>
        <taxon>Paenibacillaceae</taxon>
        <taxon>Paenibacillus</taxon>
    </lineage>
</organism>
<dbReference type="GO" id="GO:0015074">
    <property type="term" value="P:DNA integration"/>
    <property type="evidence" value="ECO:0007669"/>
    <property type="project" value="UniProtKB-KW"/>
</dbReference>
<gene>
    <name evidence="8" type="ORF">DN757_13675</name>
</gene>
<accession>A0A2W6P612</accession>
<dbReference type="PANTHER" id="PTHR30349">
    <property type="entry name" value="PHAGE INTEGRASE-RELATED"/>
    <property type="match status" value="1"/>
</dbReference>
<dbReference type="Gene3D" id="1.10.443.10">
    <property type="entry name" value="Intergrase catalytic core"/>
    <property type="match status" value="1"/>
</dbReference>
<evidence type="ECO:0000259" key="7">
    <source>
        <dbReference type="PROSITE" id="PS51900"/>
    </source>
</evidence>
<dbReference type="GO" id="GO:0003677">
    <property type="term" value="F:DNA binding"/>
    <property type="evidence" value="ECO:0007669"/>
    <property type="project" value="UniProtKB-UniRule"/>
</dbReference>
<dbReference type="EMBL" id="QKWW01000037">
    <property type="protein sequence ID" value="PZT55090.1"/>
    <property type="molecule type" value="Genomic_DNA"/>
</dbReference>
<dbReference type="InterPro" id="IPR004107">
    <property type="entry name" value="Integrase_SAM-like_N"/>
</dbReference>
<dbReference type="Pfam" id="PF02899">
    <property type="entry name" value="Phage_int_SAM_1"/>
    <property type="match status" value="1"/>
</dbReference>
<dbReference type="PROSITE" id="PS51900">
    <property type="entry name" value="CB"/>
    <property type="match status" value="1"/>
</dbReference>
<comment type="caution">
    <text evidence="8">The sequence shown here is derived from an EMBL/GenBank/DDBJ whole genome shotgun (WGS) entry which is preliminary data.</text>
</comment>
<evidence type="ECO:0000313" key="9">
    <source>
        <dbReference type="Proteomes" id="UP000249204"/>
    </source>
</evidence>
<keyword evidence="3 5" id="KW-0238">DNA-binding</keyword>
<dbReference type="InterPro" id="IPR050090">
    <property type="entry name" value="Tyrosine_recombinase_XerCD"/>
</dbReference>
<dbReference type="InterPro" id="IPR002104">
    <property type="entry name" value="Integrase_catalytic"/>
</dbReference>
<dbReference type="InterPro" id="IPR044068">
    <property type="entry name" value="CB"/>
</dbReference>
<proteinExistence type="inferred from homology"/>
<dbReference type="Proteomes" id="UP000249204">
    <property type="component" value="Unassembled WGS sequence"/>
</dbReference>